<evidence type="ECO:0000256" key="2">
    <source>
        <dbReference type="SAM" id="SignalP"/>
    </source>
</evidence>
<dbReference type="Gene3D" id="2.70.220.10">
    <property type="entry name" value="Ganglioside GM2 activator"/>
    <property type="match status" value="1"/>
</dbReference>
<sequence>MSVKIICSVAIVIALLEVVLACNGYKAKILKAENCAGPDGVITLDPDFSVKLNKKCEIVPTGCVNNKAFSTANSKYKIVKDGMTVAEGTFDMCGMADQAPDQARQYMNMFGVPSSCPVEDNKICSNDNKVDLSQYKSMLSLARGNIVIDSEIEHDTGKSCFHVEIQISKS</sequence>
<dbReference type="InterPro" id="IPR036846">
    <property type="entry name" value="GM2-AP_sf"/>
</dbReference>
<reference evidence="5" key="2">
    <citation type="submission" date="2025-04" db="UniProtKB">
        <authorList>
            <consortium name="RefSeq"/>
        </authorList>
    </citation>
    <scope>IDENTIFICATION</scope>
    <source>
        <strain evidence="5">Aabys</strain>
    </source>
</reference>
<feature type="chain" id="PRO_5044560421" evidence="2">
    <location>
        <begin position="22"/>
        <end position="170"/>
    </location>
</feature>
<dbReference type="EnsemblMetazoa" id="MDOA005337-RA">
    <property type="protein sequence ID" value="MDOA005337-PA"/>
    <property type="gene ID" value="MDOA005337"/>
</dbReference>
<dbReference type="Proteomes" id="UP001652621">
    <property type="component" value="Unplaced"/>
</dbReference>
<name>A0A1I8MIV1_MUSDO</name>
<evidence type="ECO:0000313" key="3">
    <source>
        <dbReference type="EnsemblMetazoa" id="MDOA005337-PA"/>
    </source>
</evidence>
<dbReference type="RefSeq" id="XP_005182806.1">
    <property type="nucleotide sequence ID" value="XM_005182749.3"/>
</dbReference>
<dbReference type="KEGG" id="mde:101898779"/>
<organism evidence="3">
    <name type="scientific">Musca domestica</name>
    <name type="common">House fly</name>
    <dbReference type="NCBI Taxonomy" id="7370"/>
    <lineage>
        <taxon>Eukaryota</taxon>
        <taxon>Metazoa</taxon>
        <taxon>Ecdysozoa</taxon>
        <taxon>Arthropoda</taxon>
        <taxon>Hexapoda</taxon>
        <taxon>Insecta</taxon>
        <taxon>Pterygota</taxon>
        <taxon>Neoptera</taxon>
        <taxon>Endopterygota</taxon>
        <taxon>Diptera</taxon>
        <taxon>Brachycera</taxon>
        <taxon>Muscomorpha</taxon>
        <taxon>Muscoidea</taxon>
        <taxon>Muscidae</taxon>
        <taxon>Musca</taxon>
    </lineage>
</organism>
<evidence type="ECO:0000313" key="4">
    <source>
        <dbReference type="Proteomes" id="UP001652621"/>
    </source>
</evidence>
<evidence type="ECO:0000313" key="5">
    <source>
        <dbReference type="RefSeq" id="XP_005182806.1"/>
    </source>
</evidence>
<protein>
    <submittedName>
        <fullName evidence="5">Uncharacterized protein LOC101898779</fullName>
    </submittedName>
</protein>
<keyword evidence="4" id="KW-1185">Reference proteome</keyword>
<keyword evidence="1 2" id="KW-0732">Signal</keyword>
<reference evidence="3" key="1">
    <citation type="submission" date="2020-05" db="UniProtKB">
        <authorList>
            <consortium name="EnsemblMetazoa"/>
        </authorList>
    </citation>
    <scope>IDENTIFICATION</scope>
    <source>
        <strain evidence="3">Aabys</strain>
    </source>
</reference>
<dbReference type="GeneID" id="101898779"/>
<dbReference type="eggNOG" id="ENOG502SA3C">
    <property type="taxonomic scope" value="Eukaryota"/>
</dbReference>
<evidence type="ECO:0000256" key="1">
    <source>
        <dbReference type="ARBA" id="ARBA00022729"/>
    </source>
</evidence>
<feature type="signal peptide" evidence="2">
    <location>
        <begin position="1"/>
        <end position="21"/>
    </location>
</feature>
<gene>
    <name evidence="3" type="primary">101898779</name>
    <name evidence="5" type="synonym">LOC101898779</name>
</gene>
<accession>A0A1I8MIV1</accession>
<dbReference type="VEuPathDB" id="VectorBase:MDOA005337"/>
<dbReference type="AlphaFoldDB" id="A0A1I8MIV1"/>
<proteinExistence type="predicted"/>
<dbReference type="VEuPathDB" id="VectorBase:MDOMA2_010708"/>
<dbReference type="OrthoDB" id="8184313at2759"/>